<keyword evidence="2" id="KW-1185">Reference proteome</keyword>
<gene>
    <name evidence="1" type="ORF">N8A98_21365</name>
</gene>
<dbReference type="Proteomes" id="UP001061862">
    <property type="component" value="Chromosome"/>
</dbReference>
<sequence length="89" mass="9647">MAIFKIRTLAGDLVTVEDGRDLTTLCNTLRDLGYLQVQRRDSHYSPSMMTLVSFMAHAVVSIELASAAGEVEGAVSSNISLPGTYNGRR</sequence>
<name>A0ABY6CD30_9HYPH</name>
<protein>
    <submittedName>
        <fullName evidence="1">Uncharacterized protein</fullName>
    </submittedName>
</protein>
<evidence type="ECO:0000313" key="2">
    <source>
        <dbReference type="Proteomes" id="UP001061862"/>
    </source>
</evidence>
<accession>A0ABY6CD30</accession>
<dbReference type="EMBL" id="CP104965">
    <property type="protein sequence ID" value="UXN69728.1"/>
    <property type="molecule type" value="Genomic_DNA"/>
</dbReference>
<evidence type="ECO:0000313" key="1">
    <source>
        <dbReference type="EMBL" id="UXN69728.1"/>
    </source>
</evidence>
<reference evidence="1 2" key="1">
    <citation type="submission" date="2022-09" db="EMBL/GenBank/DDBJ databases">
        <title>Interaction between co-microsymbionts with complementary sets of symbiotic genes in legume-rhizobium systems.</title>
        <authorList>
            <person name="Safronova V."/>
            <person name="Sazanova A."/>
            <person name="Afonin A."/>
            <person name="Chirak E."/>
        </authorList>
    </citation>
    <scope>NUCLEOTIDE SEQUENCE [LARGE SCALE GENOMIC DNA]</scope>
    <source>
        <strain evidence="1 2">A18/4-1</strain>
    </source>
</reference>
<organism evidence="1 2">
    <name type="scientific">Devosia neptuniae</name>
    <dbReference type="NCBI Taxonomy" id="191302"/>
    <lineage>
        <taxon>Bacteria</taxon>
        <taxon>Pseudomonadati</taxon>
        <taxon>Pseudomonadota</taxon>
        <taxon>Alphaproteobacteria</taxon>
        <taxon>Hyphomicrobiales</taxon>
        <taxon>Devosiaceae</taxon>
        <taxon>Devosia</taxon>
    </lineage>
</organism>
<dbReference type="RefSeq" id="WP_262168334.1">
    <property type="nucleotide sequence ID" value="NZ_CP104965.1"/>
</dbReference>
<proteinExistence type="predicted"/>